<organism evidence="12 13">
    <name type="scientific">Gallaecimonas xiamenensis 3-C-1</name>
    <dbReference type="NCBI Taxonomy" id="745411"/>
    <lineage>
        <taxon>Bacteria</taxon>
        <taxon>Pseudomonadati</taxon>
        <taxon>Pseudomonadota</taxon>
        <taxon>Gammaproteobacteria</taxon>
        <taxon>Enterobacterales</taxon>
        <taxon>Gallaecimonadaceae</taxon>
        <taxon>Gallaecimonas</taxon>
    </lineage>
</organism>
<dbReference type="RefSeq" id="WP_008482695.1">
    <property type="nucleotide sequence ID" value="NZ_AMRI01000003.1"/>
</dbReference>
<dbReference type="CDD" id="cd11386">
    <property type="entry name" value="MCP_signal"/>
    <property type="match status" value="1"/>
</dbReference>
<dbReference type="GO" id="GO:0007165">
    <property type="term" value="P:signal transduction"/>
    <property type="evidence" value="ECO:0007669"/>
    <property type="project" value="UniProtKB-KW"/>
</dbReference>
<proteinExistence type="inferred from homology"/>
<dbReference type="EMBL" id="AMRI01000003">
    <property type="protein sequence ID" value="EKE77042.1"/>
    <property type="molecule type" value="Genomic_DNA"/>
</dbReference>
<dbReference type="AlphaFoldDB" id="K2JR94"/>
<feature type="domain" description="HAMP" evidence="11">
    <location>
        <begin position="282"/>
        <end position="335"/>
    </location>
</feature>
<dbReference type="SUPFAM" id="SSF58104">
    <property type="entry name" value="Methyl-accepting chemotaxis protein (MCP) signaling domain"/>
    <property type="match status" value="1"/>
</dbReference>
<comment type="subcellular location">
    <subcellularLocation>
        <location evidence="1">Membrane</location>
        <topology evidence="1">Multi-pass membrane protein</topology>
    </subcellularLocation>
</comment>
<dbReference type="Proteomes" id="UP000006755">
    <property type="component" value="Unassembled WGS sequence"/>
</dbReference>
<dbReference type="InterPro" id="IPR004090">
    <property type="entry name" value="Chemotax_Me-accpt_rcpt"/>
</dbReference>
<dbReference type="CDD" id="cd06225">
    <property type="entry name" value="HAMP"/>
    <property type="match status" value="1"/>
</dbReference>
<evidence type="ECO:0000256" key="8">
    <source>
        <dbReference type="PROSITE-ProRule" id="PRU00284"/>
    </source>
</evidence>
<evidence type="ECO:0000256" key="3">
    <source>
        <dbReference type="ARBA" id="ARBA00022692"/>
    </source>
</evidence>
<dbReference type="Pfam" id="PF00015">
    <property type="entry name" value="MCPsignal"/>
    <property type="match status" value="1"/>
</dbReference>
<feature type="transmembrane region" description="Helical" evidence="9">
    <location>
        <begin position="7"/>
        <end position="29"/>
    </location>
</feature>
<dbReference type="STRING" id="745411.B3C1_02515"/>
<feature type="transmembrane region" description="Helical" evidence="9">
    <location>
        <begin position="259"/>
        <end position="281"/>
    </location>
</feature>
<dbReference type="SMART" id="SM00283">
    <property type="entry name" value="MA"/>
    <property type="match status" value="1"/>
</dbReference>
<dbReference type="InterPro" id="IPR032255">
    <property type="entry name" value="HBM"/>
</dbReference>
<evidence type="ECO:0000259" key="11">
    <source>
        <dbReference type="PROSITE" id="PS50885"/>
    </source>
</evidence>
<evidence type="ECO:0000256" key="4">
    <source>
        <dbReference type="ARBA" id="ARBA00022989"/>
    </source>
</evidence>
<dbReference type="FunFam" id="1.10.287.950:FF:000001">
    <property type="entry name" value="Methyl-accepting chemotaxis sensory transducer"/>
    <property type="match status" value="1"/>
</dbReference>
<dbReference type="Pfam" id="PF00672">
    <property type="entry name" value="HAMP"/>
    <property type="match status" value="1"/>
</dbReference>
<comment type="similarity">
    <text evidence="7">Belongs to the methyl-accepting chemotaxis (MCP) protein family.</text>
</comment>
<sequence>MLIRHKLYGLAFLAVAALLLLLGGTWWSWRSLDTLSQAAGLNQTLNNQMLLMRRHEKDFLMRLDDKYAQAFEKEEHGFEASLDSLSRLLQAEGVDDRELASLKRDIKGYSQVFGQLVAQYRVVGFDAESGLYGSLRDAVHQAEAEVKKSGRHDQLAAILQLRRDEKDFMLRLATKYVDKFDSDFGALNSLLDDKDARQAMAQYQRDFKALVEARKVIGLTPAEGLTGQLRDKVQATEDLFDSISATLASTIEQEKSQTLTSLLIFALVIAGLLITLALLIVRQLNSQLSNSINTMQRIAADCDLTLSLDQNGNDELTQMGGHFNNMMDGVRALVRQSKQAVDYLSRATSELSANAEETSTGSRDQLGQTDLVATAITEMGSTIEEIARNTEMAAVKAKETNDNAQQGYRQLQSTIGRIEQLAGQLESSAMVVDELVQSAHTIGSVLDVIRGIAEQTNLLALNAAIEAARAGDQGRGFAVVADEVRTLAMRTQTSTEEIAGIIQTLQQKTQSIVSLMEDCRGEGLESAADAQKAGALLSAITQDVDRILDMNTQIAAAIEEQSQVASEVNRNVVVIRDVAEQTAAASHGNAETSAHVAEQAEELAAVISRFKV</sequence>
<keyword evidence="6 8" id="KW-0807">Transducer</keyword>
<dbReference type="InterPro" id="IPR004089">
    <property type="entry name" value="MCPsignal_dom"/>
</dbReference>
<evidence type="ECO:0000256" key="7">
    <source>
        <dbReference type="ARBA" id="ARBA00029447"/>
    </source>
</evidence>
<keyword evidence="13" id="KW-1185">Reference proteome</keyword>
<reference evidence="12 13" key="1">
    <citation type="journal article" date="2012" name="J. Bacteriol.">
        <title>Genome Sequence of Gallaecimonas xiamenensis Type Strain 3-C-1.</title>
        <authorList>
            <person name="Lai Q."/>
            <person name="Wang L."/>
            <person name="Wang W."/>
            <person name="Shao Z."/>
        </authorList>
    </citation>
    <scope>NUCLEOTIDE SEQUENCE [LARGE SCALE GENOMIC DNA]</scope>
    <source>
        <strain evidence="12 13">3-C-1</strain>
    </source>
</reference>
<evidence type="ECO:0000256" key="2">
    <source>
        <dbReference type="ARBA" id="ARBA00022500"/>
    </source>
</evidence>
<dbReference type="InterPro" id="IPR003660">
    <property type="entry name" value="HAMP_dom"/>
</dbReference>
<gene>
    <name evidence="12" type="ORF">B3C1_02515</name>
</gene>
<keyword evidence="5 9" id="KW-0472">Membrane</keyword>
<feature type="domain" description="Methyl-accepting transducer" evidence="10">
    <location>
        <begin position="340"/>
        <end position="576"/>
    </location>
</feature>
<dbReference type="SMART" id="SM00304">
    <property type="entry name" value="HAMP"/>
    <property type="match status" value="1"/>
</dbReference>
<dbReference type="GO" id="GO:0006935">
    <property type="term" value="P:chemotaxis"/>
    <property type="evidence" value="ECO:0007669"/>
    <property type="project" value="UniProtKB-KW"/>
</dbReference>
<dbReference type="GO" id="GO:0005886">
    <property type="term" value="C:plasma membrane"/>
    <property type="evidence" value="ECO:0007669"/>
    <property type="project" value="UniProtKB-ARBA"/>
</dbReference>
<dbReference type="PRINTS" id="PR00260">
    <property type="entry name" value="CHEMTRNSDUCR"/>
</dbReference>
<evidence type="ECO:0000256" key="9">
    <source>
        <dbReference type="SAM" id="Phobius"/>
    </source>
</evidence>
<keyword evidence="3 9" id="KW-0812">Transmembrane</keyword>
<evidence type="ECO:0000256" key="6">
    <source>
        <dbReference type="ARBA" id="ARBA00023224"/>
    </source>
</evidence>
<dbReference type="eggNOG" id="COG0840">
    <property type="taxonomic scope" value="Bacteria"/>
</dbReference>
<dbReference type="GO" id="GO:0004888">
    <property type="term" value="F:transmembrane signaling receptor activity"/>
    <property type="evidence" value="ECO:0007669"/>
    <property type="project" value="InterPro"/>
</dbReference>
<accession>K2JR94</accession>
<dbReference type="PROSITE" id="PS50885">
    <property type="entry name" value="HAMP"/>
    <property type="match status" value="1"/>
</dbReference>
<evidence type="ECO:0000313" key="13">
    <source>
        <dbReference type="Proteomes" id="UP000006755"/>
    </source>
</evidence>
<dbReference type="SMART" id="SM01358">
    <property type="entry name" value="HBM"/>
    <property type="match status" value="1"/>
</dbReference>
<keyword evidence="2" id="KW-0145">Chemotaxis</keyword>
<evidence type="ECO:0000256" key="1">
    <source>
        <dbReference type="ARBA" id="ARBA00004141"/>
    </source>
</evidence>
<dbReference type="PANTHER" id="PTHR32089">
    <property type="entry name" value="METHYL-ACCEPTING CHEMOTAXIS PROTEIN MCPB"/>
    <property type="match status" value="1"/>
</dbReference>
<evidence type="ECO:0000313" key="12">
    <source>
        <dbReference type="EMBL" id="EKE77042.1"/>
    </source>
</evidence>
<protein>
    <submittedName>
        <fullName evidence="12">Methyl-accepting chemotaxis sensory transducer</fullName>
    </submittedName>
</protein>
<dbReference type="OrthoDB" id="9781845at2"/>
<dbReference type="PANTHER" id="PTHR32089:SF119">
    <property type="entry name" value="METHYL-ACCEPTING CHEMOTAXIS PROTEIN CTPL"/>
    <property type="match status" value="1"/>
</dbReference>
<dbReference type="PATRIC" id="fig|745411.4.peg.493"/>
<keyword evidence="4 9" id="KW-1133">Transmembrane helix</keyword>
<name>K2JR94_9GAMM</name>
<dbReference type="PROSITE" id="PS50111">
    <property type="entry name" value="CHEMOTAXIS_TRANSDUC_2"/>
    <property type="match status" value="1"/>
</dbReference>
<evidence type="ECO:0000259" key="10">
    <source>
        <dbReference type="PROSITE" id="PS50111"/>
    </source>
</evidence>
<evidence type="ECO:0000256" key="5">
    <source>
        <dbReference type="ARBA" id="ARBA00023136"/>
    </source>
</evidence>
<dbReference type="Gene3D" id="1.10.287.950">
    <property type="entry name" value="Methyl-accepting chemotaxis protein"/>
    <property type="match status" value="1"/>
</dbReference>
<comment type="caution">
    <text evidence="12">The sequence shown here is derived from an EMBL/GenBank/DDBJ whole genome shotgun (WGS) entry which is preliminary data.</text>
</comment>